<gene>
    <name evidence="3" type="ORF">METZ01_LOCUS90185</name>
</gene>
<dbReference type="GO" id="GO:0019748">
    <property type="term" value="P:secondary metabolic process"/>
    <property type="evidence" value="ECO:0007669"/>
    <property type="project" value="TreeGrafter"/>
</dbReference>
<keyword evidence="1" id="KW-0456">Lyase</keyword>
<evidence type="ECO:0000259" key="2">
    <source>
        <dbReference type="Pfam" id="PF04909"/>
    </source>
</evidence>
<dbReference type="GO" id="GO:0005737">
    <property type="term" value="C:cytoplasm"/>
    <property type="evidence" value="ECO:0007669"/>
    <property type="project" value="TreeGrafter"/>
</dbReference>
<dbReference type="PANTHER" id="PTHR21240:SF28">
    <property type="entry name" value="ISO-OROTATE DECARBOXYLASE (EUROFUNG)"/>
    <property type="match status" value="1"/>
</dbReference>
<feature type="domain" description="Amidohydrolase-related" evidence="2">
    <location>
        <begin position="41"/>
        <end position="363"/>
    </location>
</feature>
<accession>A0A381VBG3</accession>
<proteinExistence type="predicted"/>
<organism evidence="3">
    <name type="scientific">marine metagenome</name>
    <dbReference type="NCBI Taxonomy" id="408172"/>
    <lineage>
        <taxon>unclassified sequences</taxon>
        <taxon>metagenomes</taxon>
        <taxon>ecological metagenomes</taxon>
    </lineage>
</organism>
<dbReference type="GO" id="GO:0016831">
    <property type="term" value="F:carboxy-lyase activity"/>
    <property type="evidence" value="ECO:0007669"/>
    <property type="project" value="InterPro"/>
</dbReference>
<dbReference type="Gene3D" id="3.20.20.140">
    <property type="entry name" value="Metal-dependent hydrolases"/>
    <property type="match status" value="1"/>
</dbReference>
<dbReference type="PANTHER" id="PTHR21240">
    <property type="entry name" value="2-AMINO-3-CARBOXYLMUCONATE-6-SEMIALDEHYDE DECARBOXYLASE"/>
    <property type="match status" value="1"/>
</dbReference>
<dbReference type="InterPro" id="IPR006680">
    <property type="entry name" value="Amidohydro-rel"/>
</dbReference>
<reference evidence="3" key="1">
    <citation type="submission" date="2018-05" db="EMBL/GenBank/DDBJ databases">
        <authorList>
            <person name="Lanie J.A."/>
            <person name="Ng W.-L."/>
            <person name="Kazmierczak K.M."/>
            <person name="Andrzejewski T.M."/>
            <person name="Davidsen T.M."/>
            <person name="Wayne K.J."/>
            <person name="Tettelin H."/>
            <person name="Glass J.I."/>
            <person name="Rusch D."/>
            <person name="Podicherti R."/>
            <person name="Tsui H.-C.T."/>
            <person name="Winkler M.E."/>
        </authorList>
    </citation>
    <scope>NUCLEOTIDE SEQUENCE</scope>
</reference>
<dbReference type="AlphaFoldDB" id="A0A381VBG3"/>
<evidence type="ECO:0000256" key="1">
    <source>
        <dbReference type="ARBA" id="ARBA00023239"/>
    </source>
</evidence>
<dbReference type="EMBL" id="UINC01008288">
    <property type="protein sequence ID" value="SVA37331.1"/>
    <property type="molecule type" value="Genomic_DNA"/>
</dbReference>
<dbReference type="InterPro" id="IPR032466">
    <property type="entry name" value="Metal_Hydrolase"/>
</dbReference>
<sequence>MFFKCSPFGHFYQNHIARAPANEGHGETVTNGKKHFTVDIHCHIHVPEADEMLKTLSPDYTGRSMVDTNPLTTKINKEQQASILPQLTDPEIRLRDMDRQGIDVQAVSPSPFHYNYDYDADFTRNTCKIVNDRVAEVVASHPDRFVGLCTVPLQNCDLAIAELERCINELGFKGVEISTNVQGMDLTRAGLDKFFSRVEDLNTLIFMHPIGTSYKERMDDHYFRNTIGHPLESALAVGHLVFDGYLDKYSGLKICVAHGGGYIPAYYGRFDHPYRLRDDCRTNISEPPSKFVNQLFFDTVVFTETQLRHMIEVWGADHVVMGTDYPYDMAETDPVGHVNSVKNLSDEDKALVMGGNATKLLNLDVNEFTSN</sequence>
<dbReference type="SUPFAM" id="SSF51556">
    <property type="entry name" value="Metallo-dependent hydrolases"/>
    <property type="match status" value="1"/>
</dbReference>
<evidence type="ECO:0000313" key="3">
    <source>
        <dbReference type="EMBL" id="SVA37331.1"/>
    </source>
</evidence>
<dbReference type="GO" id="GO:0016787">
    <property type="term" value="F:hydrolase activity"/>
    <property type="evidence" value="ECO:0007669"/>
    <property type="project" value="InterPro"/>
</dbReference>
<dbReference type="InterPro" id="IPR032465">
    <property type="entry name" value="ACMSD"/>
</dbReference>
<protein>
    <recommendedName>
        <fullName evidence="2">Amidohydrolase-related domain-containing protein</fullName>
    </recommendedName>
</protein>
<dbReference type="Pfam" id="PF04909">
    <property type="entry name" value="Amidohydro_2"/>
    <property type="match status" value="1"/>
</dbReference>
<name>A0A381VBG3_9ZZZZ</name>